<evidence type="ECO:0000256" key="6">
    <source>
        <dbReference type="ARBA" id="ARBA00035243"/>
    </source>
</evidence>
<dbReference type="PANTHER" id="PTHR11229">
    <property type="entry name" value="50S RIBOSOMAL PROTEIN L3"/>
    <property type="match status" value="1"/>
</dbReference>
<dbReference type="PANTHER" id="PTHR11229:SF16">
    <property type="entry name" value="LARGE RIBOSOMAL SUBUNIT PROTEIN UL3C"/>
    <property type="match status" value="1"/>
</dbReference>
<dbReference type="RefSeq" id="WP_102267952.1">
    <property type="nucleotide sequence ID" value="NZ_CALVCM010000006.1"/>
</dbReference>
<sequence>MKGILGRKLGMTQVFTEDGTLIPVTVVEATPNIVLQKKTMENDGYEAVQLGFEDVKERRATKAALKHAAKANTAPKRFAREIRSAEMMQYEVGAEVKVDIFAAGDVVDVTGTSKGKGFMGQIYRGNGHLGPAAHGSGHHRHVGSLATLGITSRAGKIAKGTVMPGHEGHKTTTNQNLTIIKVDVENNYLLIKGNVPGPKRGMVMVKSAKTSKGNKPAVALVDYTSTEEE</sequence>
<dbReference type="Pfam" id="PF00297">
    <property type="entry name" value="Ribosomal_L3"/>
    <property type="match status" value="1"/>
</dbReference>
<dbReference type="NCBIfam" id="TIGR03625">
    <property type="entry name" value="L3_bact"/>
    <property type="match status" value="1"/>
</dbReference>
<comment type="function">
    <text evidence="7 9">One of the primary rRNA binding proteins, it binds directly near the 3'-end of the 23S rRNA, where it nucleates assembly of the 50S subunit.</text>
</comment>
<evidence type="ECO:0000256" key="5">
    <source>
        <dbReference type="ARBA" id="ARBA00023274"/>
    </source>
</evidence>
<dbReference type="InterPro" id="IPR019927">
    <property type="entry name" value="Ribosomal_uL3_bac/org-type"/>
</dbReference>
<dbReference type="InterPro" id="IPR019926">
    <property type="entry name" value="Ribosomal_uL3_CS"/>
</dbReference>
<dbReference type="Proteomes" id="UP001524435">
    <property type="component" value="Unassembled WGS sequence"/>
</dbReference>
<dbReference type="HAMAP" id="MF_01325_B">
    <property type="entry name" value="Ribosomal_uL3_B"/>
    <property type="match status" value="1"/>
</dbReference>
<evidence type="ECO:0000256" key="1">
    <source>
        <dbReference type="ARBA" id="ARBA00006540"/>
    </source>
</evidence>
<evidence type="ECO:0000256" key="8">
    <source>
        <dbReference type="RuleBase" id="RU003905"/>
    </source>
</evidence>
<dbReference type="SUPFAM" id="SSF50447">
    <property type="entry name" value="Translation proteins"/>
    <property type="match status" value="1"/>
</dbReference>
<evidence type="ECO:0000313" key="10">
    <source>
        <dbReference type="EMBL" id="MCQ5122015.1"/>
    </source>
</evidence>
<dbReference type="InterPro" id="IPR009000">
    <property type="entry name" value="Transl_B-barrel_sf"/>
</dbReference>
<evidence type="ECO:0000313" key="11">
    <source>
        <dbReference type="Proteomes" id="UP001524435"/>
    </source>
</evidence>
<keyword evidence="4 7" id="KW-0689">Ribosomal protein</keyword>
<dbReference type="PROSITE" id="PS00474">
    <property type="entry name" value="RIBOSOMAL_L3"/>
    <property type="match status" value="1"/>
</dbReference>
<evidence type="ECO:0000256" key="4">
    <source>
        <dbReference type="ARBA" id="ARBA00022980"/>
    </source>
</evidence>
<dbReference type="GO" id="GO:0005840">
    <property type="term" value="C:ribosome"/>
    <property type="evidence" value="ECO:0007669"/>
    <property type="project" value="UniProtKB-KW"/>
</dbReference>
<evidence type="ECO:0000256" key="7">
    <source>
        <dbReference type="HAMAP-Rule" id="MF_01325"/>
    </source>
</evidence>
<comment type="subunit">
    <text evidence="7 9">Part of the 50S ribosomal subunit. Forms a cluster with proteins L14 and L19.</text>
</comment>
<accession>A0ABT1SLA9</accession>
<dbReference type="Gene3D" id="3.30.160.810">
    <property type="match status" value="1"/>
</dbReference>
<protein>
    <recommendedName>
        <fullName evidence="6 7">Large ribosomal subunit protein uL3</fullName>
    </recommendedName>
</protein>
<dbReference type="InterPro" id="IPR000597">
    <property type="entry name" value="Ribosomal_uL3"/>
</dbReference>
<keyword evidence="2 7" id="KW-0699">rRNA-binding</keyword>
<comment type="similarity">
    <text evidence="1 7 8">Belongs to the universal ribosomal protein uL3 family.</text>
</comment>
<keyword evidence="11" id="KW-1185">Reference proteome</keyword>
<name>A0ABT1SLA9_9FIRM</name>
<gene>
    <name evidence="7 10" type="primary">rplC</name>
    <name evidence="10" type="ORF">NE663_07055</name>
</gene>
<comment type="caution">
    <text evidence="10">The sequence shown here is derived from an EMBL/GenBank/DDBJ whole genome shotgun (WGS) entry which is preliminary data.</text>
</comment>
<organism evidence="10 11">
    <name type="scientific">Massilicoli timonensis</name>
    <dbReference type="NCBI Taxonomy" id="2015901"/>
    <lineage>
        <taxon>Bacteria</taxon>
        <taxon>Bacillati</taxon>
        <taxon>Bacillota</taxon>
        <taxon>Erysipelotrichia</taxon>
        <taxon>Erysipelotrichales</taxon>
        <taxon>Erysipelotrichaceae</taxon>
        <taxon>Massilicoli</taxon>
    </lineage>
</organism>
<evidence type="ECO:0000256" key="2">
    <source>
        <dbReference type="ARBA" id="ARBA00022730"/>
    </source>
</evidence>
<proteinExistence type="inferred from homology"/>
<dbReference type="Gene3D" id="2.40.30.10">
    <property type="entry name" value="Translation factors"/>
    <property type="match status" value="1"/>
</dbReference>
<dbReference type="EMBL" id="JANGCH010000009">
    <property type="protein sequence ID" value="MCQ5122015.1"/>
    <property type="molecule type" value="Genomic_DNA"/>
</dbReference>
<keyword evidence="5 7" id="KW-0687">Ribonucleoprotein</keyword>
<evidence type="ECO:0000256" key="3">
    <source>
        <dbReference type="ARBA" id="ARBA00022884"/>
    </source>
</evidence>
<keyword evidence="3 7" id="KW-0694">RNA-binding</keyword>
<reference evidence="10 11" key="1">
    <citation type="submission" date="2022-06" db="EMBL/GenBank/DDBJ databases">
        <title>Isolation of gut microbiota from human fecal samples.</title>
        <authorList>
            <person name="Pamer E.G."/>
            <person name="Barat B."/>
            <person name="Waligurski E."/>
            <person name="Medina S."/>
            <person name="Paddock L."/>
            <person name="Mostad J."/>
        </authorList>
    </citation>
    <scope>NUCLEOTIDE SEQUENCE [LARGE SCALE GENOMIC DNA]</scope>
    <source>
        <strain evidence="10 11">DFI.6.1</strain>
    </source>
</reference>
<evidence type="ECO:0000256" key="9">
    <source>
        <dbReference type="RuleBase" id="RU003906"/>
    </source>
</evidence>